<organism evidence="2">
    <name type="scientific">Tanacetum cinerariifolium</name>
    <name type="common">Dalmatian daisy</name>
    <name type="synonym">Chrysanthemum cinerariifolium</name>
    <dbReference type="NCBI Taxonomy" id="118510"/>
    <lineage>
        <taxon>Eukaryota</taxon>
        <taxon>Viridiplantae</taxon>
        <taxon>Streptophyta</taxon>
        <taxon>Embryophyta</taxon>
        <taxon>Tracheophyta</taxon>
        <taxon>Spermatophyta</taxon>
        <taxon>Magnoliopsida</taxon>
        <taxon>eudicotyledons</taxon>
        <taxon>Gunneridae</taxon>
        <taxon>Pentapetalae</taxon>
        <taxon>asterids</taxon>
        <taxon>campanulids</taxon>
        <taxon>Asterales</taxon>
        <taxon>Asteraceae</taxon>
        <taxon>Asteroideae</taxon>
        <taxon>Anthemideae</taxon>
        <taxon>Anthemidinae</taxon>
        <taxon>Tanacetum</taxon>
    </lineage>
</organism>
<dbReference type="EMBL" id="BKCJ010003332">
    <property type="protein sequence ID" value="GEU54447.1"/>
    <property type="molecule type" value="Genomic_DNA"/>
</dbReference>
<name>A0A6L2L0W2_TANCI</name>
<reference evidence="2" key="1">
    <citation type="journal article" date="2019" name="Sci. Rep.">
        <title>Draft genome of Tanacetum cinerariifolium, the natural source of mosquito coil.</title>
        <authorList>
            <person name="Yamashiro T."/>
            <person name="Shiraishi A."/>
            <person name="Satake H."/>
            <person name="Nakayama K."/>
        </authorList>
    </citation>
    <scope>NUCLEOTIDE SEQUENCE</scope>
</reference>
<sequence length="205" mass="23212">MGGSSSQPRTEPAMSPIKAFSVEELYTPEFSDSLQGNTGYWQQPNPHEYPVEQVATTPKKKATRNRQKRTIQSDDAPRQTAWTTEEEIALAKGWLAVFENSKHGNERKKGGFWCEVLQYIESKTKQYGRRTYDMESGAEDEDYIQRAMIHYEIETGLPFKLRSEGVSMRHKSSGSSSFNTESGKASINLNTTVGDDNDEDEVQEI</sequence>
<accession>A0A6L2L0W2</accession>
<feature type="compositionally biased region" description="Polar residues" evidence="1">
    <location>
        <begin position="33"/>
        <end position="45"/>
    </location>
</feature>
<feature type="region of interest" description="Disordered" evidence="1">
    <location>
        <begin position="33"/>
        <end position="79"/>
    </location>
</feature>
<dbReference type="AlphaFoldDB" id="A0A6L2L0W2"/>
<proteinExistence type="predicted"/>
<feature type="compositionally biased region" description="Acidic residues" evidence="1">
    <location>
        <begin position="195"/>
        <end position="205"/>
    </location>
</feature>
<evidence type="ECO:0008006" key="3">
    <source>
        <dbReference type="Google" id="ProtNLM"/>
    </source>
</evidence>
<evidence type="ECO:0000313" key="2">
    <source>
        <dbReference type="EMBL" id="GEU54447.1"/>
    </source>
</evidence>
<evidence type="ECO:0000256" key="1">
    <source>
        <dbReference type="SAM" id="MobiDB-lite"/>
    </source>
</evidence>
<comment type="caution">
    <text evidence="2">The sequence shown here is derived from an EMBL/GenBank/DDBJ whole genome shotgun (WGS) entry which is preliminary data.</text>
</comment>
<gene>
    <name evidence="2" type="ORF">Tci_026425</name>
</gene>
<feature type="compositionally biased region" description="Basic residues" evidence="1">
    <location>
        <begin position="58"/>
        <end position="69"/>
    </location>
</feature>
<feature type="region of interest" description="Disordered" evidence="1">
    <location>
        <begin position="166"/>
        <end position="205"/>
    </location>
</feature>
<protein>
    <recommendedName>
        <fullName evidence="3">Myb-like domain-containing protein</fullName>
    </recommendedName>
</protein>
<feature type="compositionally biased region" description="Polar residues" evidence="1">
    <location>
        <begin position="178"/>
        <end position="194"/>
    </location>
</feature>